<dbReference type="InterPro" id="IPR015943">
    <property type="entry name" value="WD40/YVTN_repeat-like_dom_sf"/>
</dbReference>
<keyword evidence="5" id="KW-0508">mRNA splicing</keyword>
<feature type="repeat" description="WD" evidence="8">
    <location>
        <begin position="303"/>
        <end position="344"/>
    </location>
</feature>
<keyword evidence="6" id="KW-0539">Nucleus</keyword>
<dbReference type="InterPro" id="IPR045184">
    <property type="entry name" value="SMU1"/>
</dbReference>
<feature type="repeat" description="WD" evidence="8">
    <location>
        <begin position="260"/>
        <end position="301"/>
    </location>
</feature>
<keyword evidence="4" id="KW-0677">Repeat</keyword>
<reference evidence="10 11" key="1">
    <citation type="journal article" date="2016" name="Nat. Commun.">
        <title>Extremotolerant tardigrade genome and improved radiotolerance of human cultured cells by tardigrade-unique protein.</title>
        <authorList>
            <person name="Hashimoto T."/>
            <person name="Horikawa D.D."/>
            <person name="Saito Y."/>
            <person name="Kuwahara H."/>
            <person name="Kozuka-Hata H."/>
            <person name="Shin-I T."/>
            <person name="Minakuchi Y."/>
            <person name="Ohishi K."/>
            <person name="Motoyama A."/>
            <person name="Aizu T."/>
            <person name="Enomoto A."/>
            <person name="Kondo K."/>
            <person name="Tanaka S."/>
            <person name="Hara Y."/>
            <person name="Koshikawa S."/>
            <person name="Sagara H."/>
            <person name="Miura T."/>
            <person name="Yokobori S."/>
            <person name="Miyagawa K."/>
            <person name="Suzuki Y."/>
            <person name="Kubo T."/>
            <person name="Oyama M."/>
            <person name="Kohara Y."/>
            <person name="Fujiyama A."/>
            <person name="Arakawa K."/>
            <person name="Katayama T."/>
            <person name="Toyoda A."/>
            <person name="Kunieda T."/>
        </authorList>
    </citation>
    <scope>NUCLEOTIDE SEQUENCE [LARGE SCALE GENOMIC DNA]</scope>
    <source>
        <strain evidence="10 11">YOKOZUNA-1</strain>
    </source>
</reference>
<evidence type="ECO:0000259" key="9">
    <source>
        <dbReference type="PROSITE" id="PS50897"/>
    </source>
</evidence>
<dbReference type="GO" id="GO:0005634">
    <property type="term" value="C:nucleus"/>
    <property type="evidence" value="ECO:0007669"/>
    <property type="project" value="UniProtKB-SubCell"/>
</dbReference>
<dbReference type="PANTHER" id="PTHR22848">
    <property type="entry name" value="WD40 REPEAT PROTEIN"/>
    <property type="match status" value="1"/>
</dbReference>
<comment type="caution">
    <text evidence="10">The sequence shown here is derived from an EMBL/GenBank/DDBJ whole genome shotgun (WGS) entry which is preliminary data.</text>
</comment>
<evidence type="ECO:0000256" key="7">
    <source>
        <dbReference type="ARBA" id="ARBA00025801"/>
    </source>
</evidence>
<evidence type="ECO:0000313" key="11">
    <source>
        <dbReference type="Proteomes" id="UP000186922"/>
    </source>
</evidence>
<organism evidence="10 11">
    <name type="scientific">Ramazzottius varieornatus</name>
    <name type="common">Water bear</name>
    <name type="synonym">Tardigrade</name>
    <dbReference type="NCBI Taxonomy" id="947166"/>
    <lineage>
        <taxon>Eukaryota</taxon>
        <taxon>Metazoa</taxon>
        <taxon>Ecdysozoa</taxon>
        <taxon>Tardigrada</taxon>
        <taxon>Eutardigrada</taxon>
        <taxon>Parachela</taxon>
        <taxon>Hypsibioidea</taxon>
        <taxon>Ramazzottiidae</taxon>
        <taxon>Ramazzottius</taxon>
    </lineage>
</organism>
<protein>
    <recommendedName>
        <fullName evidence="9">CTLH domain-containing protein</fullName>
    </recommendedName>
</protein>
<dbReference type="InterPro" id="IPR036322">
    <property type="entry name" value="WD40_repeat_dom_sf"/>
</dbReference>
<dbReference type="GO" id="GO:0000398">
    <property type="term" value="P:mRNA splicing, via spliceosome"/>
    <property type="evidence" value="ECO:0007669"/>
    <property type="project" value="InterPro"/>
</dbReference>
<dbReference type="SMART" id="SM00667">
    <property type="entry name" value="LisH"/>
    <property type="match status" value="1"/>
</dbReference>
<dbReference type="PROSITE" id="PS50897">
    <property type="entry name" value="CTLH"/>
    <property type="match status" value="1"/>
</dbReference>
<dbReference type="OrthoDB" id="538223at2759"/>
<dbReference type="InterPro" id="IPR001680">
    <property type="entry name" value="WD40_rpt"/>
</dbReference>
<feature type="repeat" description="WD" evidence="8">
    <location>
        <begin position="210"/>
        <end position="251"/>
    </location>
</feature>
<comment type="subcellular location">
    <subcellularLocation>
        <location evidence="1">Nucleus</location>
    </subcellularLocation>
</comment>
<comment type="similarity">
    <text evidence="7">Belongs to the WD repeat SMU1 family.</text>
</comment>
<dbReference type="SUPFAM" id="SSF50978">
    <property type="entry name" value="WD40 repeat-like"/>
    <property type="match status" value="1"/>
</dbReference>
<evidence type="ECO:0000313" key="10">
    <source>
        <dbReference type="EMBL" id="GAU95048.1"/>
    </source>
</evidence>
<dbReference type="Pfam" id="PF00400">
    <property type="entry name" value="WD40"/>
    <property type="match status" value="4"/>
</dbReference>
<dbReference type="Proteomes" id="UP000186922">
    <property type="component" value="Unassembled WGS sequence"/>
</dbReference>
<feature type="repeat" description="WD" evidence="8">
    <location>
        <begin position="345"/>
        <end position="386"/>
    </location>
</feature>
<feature type="domain" description="CTLH" evidence="9">
    <location>
        <begin position="40"/>
        <end position="92"/>
    </location>
</feature>
<evidence type="ECO:0000256" key="1">
    <source>
        <dbReference type="ARBA" id="ARBA00004123"/>
    </source>
</evidence>
<dbReference type="AlphaFoldDB" id="A0A1D1V950"/>
<gene>
    <name evidence="10" type="primary">RvY_06729-1</name>
    <name evidence="10" type="synonym">RvY_06729.1</name>
    <name evidence="10" type="ORF">RvY_06729</name>
</gene>
<dbReference type="PROSITE" id="PS50082">
    <property type="entry name" value="WD_REPEATS_2"/>
    <property type="match status" value="4"/>
</dbReference>
<evidence type="ECO:0000256" key="3">
    <source>
        <dbReference type="ARBA" id="ARBA00022664"/>
    </source>
</evidence>
<keyword evidence="11" id="KW-1185">Reference proteome</keyword>
<dbReference type="CDD" id="cd00200">
    <property type="entry name" value="WD40"/>
    <property type="match status" value="1"/>
</dbReference>
<dbReference type="EMBL" id="BDGG01000003">
    <property type="protein sequence ID" value="GAU95048.1"/>
    <property type="molecule type" value="Genomic_DNA"/>
</dbReference>
<dbReference type="Gene3D" id="2.130.10.10">
    <property type="entry name" value="YVTN repeat-like/Quinoprotein amine dehydrogenase"/>
    <property type="match status" value="2"/>
</dbReference>
<dbReference type="SMART" id="SM00668">
    <property type="entry name" value="CTLH"/>
    <property type="match status" value="1"/>
</dbReference>
<evidence type="ECO:0000256" key="8">
    <source>
        <dbReference type="PROSITE-ProRule" id="PRU00221"/>
    </source>
</evidence>
<dbReference type="InterPro" id="IPR054532">
    <property type="entry name" value="TPL_SMU1_LisH-like"/>
</dbReference>
<evidence type="ECO:0000256" key="4">
    <source>
        <dbReference type="ARBA" id="ARBA00022737"/>
    </source>
</evidence>
<proteinExistence type="inferred from homology"/>
<keyword evidence="2 8" id="KW-0853">WD repeat</keyword>
<dbReference type="STRING" id="947166.A0A1D1V950"/>
<sequence>MSQEIESADVVRLILQFLKENNLMRAYQTLQDETTISLNTVESIESFVQEIHQGHWDTVLRVVQPLKLPDKKLMDLYEQIVIELIEMRELGAARSLLRQTEPMQKLKDVDPERYMRMENVLGRNYFDPKEVYVDGGGKDKRRAAIAQQLAGEVSVVPPARLLTLLGQALKWQQVQGLLPPGAQLDLFRGKAAVREQEEETYPTQLYKTIKLGSKSHAECVKFSPDGMSIVTGSVDGIIEIWNYLTGKLRKDLKYQATDQPMMMDSAVLAVSFSRDMEMLATGDEKGKIFIWKVQTGTTLRRLDAAHSKGVTSLEFSRDNTQILSSSYDLTAKIHGMKSGKALKEFRGHSSFVNDAHFTIDGNHVITASSDGAVRIWSAKSAECQHTFKPYLPNVGIVEDIPVLAVHINPKNPDQFVVCNRTNSMVFMNIQAQPVRTITTGKREKGELTCSVVSPRGEWIYAVGIDGVMYCFNGTSGQLERTLTINEKEIIGVCHHPFQNVMATYSVDGLINLWRP</sequence>
<name>A0A1D1V950_RAMVA</name>
<evidence type="ECO:0000256" key="5">
    <source>
        <dbReference type="ARBA" id="ARBA00023187"/>
    </source>
</evidence>
<evidence type="ECO:0000256" key="2">
    <source>
        <dbReference type="ARBA" id="ARBA00022574"/>
    </source>
</evidence>
<evidence type="ECO:0000256" key="6">
    <source>
        <dbReference type="ARBA" id="ARBA00023242"/>
    </source>
</evidence>
<dbReference type="SMART" id="SM00320">
    <property type="entry name" value="WD40"/>
    <property type="match status" value="6"/>
</dbReference>
<dbReference type="Pfam" id="PF17814">
    <property type="entry name" value="LisH_TPL"/>
    <property type="match status" value="1"/>
</dbReference>
<dbReference type="PROSITE" id="PS50294">
    <property type="entry name" value="WD_REPEATS_REGION"/>
    <property type="match status" value="2"/>
</dbReference>
<dbReference type="InterPro" id="IPR006594">
    <property type="entry name" value="LisH"/>
</dbReference>
<keyword evidence="3" id="KW-0507">mRNA processing</keyword>
<accession>A0A1D1V950</accession>
<dbReference type="PROSITE" id="PS50896">
    <property type="entry name" value="LISH"/>
    <property type="match status" value="1"/>
</dbReference>
<dbReference type="InterPro" id="IPR006595">
    <property type="entry name" value="CTLH_C"/>
</dbReference>